<evidence type="ECO:0000256" key="5">
    <source>
        <dbReference type="ARBA" id="ARBA00023015"/>
    </source>
</evidence>
<keyword evidence="3 10" id="KW-0597">Phosphoprotein</keyword>
<dbReference type="PANTHER" id="PTHR48111">
    <property type="entry name" value="REGULATOR OF RPOS"/>
    <property type="match status" value="1"/>
</dbReference>
<dbReference type="Pfam" id="PF00486">
    <property type="entry name" value="Trans_reg_C"/>
    <property type="match status" value="1"/>
</dbReference>
<dbReference type="RefSeq" id="WP_267988922.1">
    <property type="nucleotide sequence ID" value="NZ_JAPJZI010000001.1"/>
</dbReference>
<dbReference type="GO" id="GO:0000976">
    <property type="term" value="F:transcription cis-regulatory region binding"/>
    <property type="evidence" value="ECO:0007669"/>
    <property type="project" value="TreeGrafter"/>
</dbReference>
<feature type="DNA-binding region" description="OmpR/PhoB-type" evidence="11">
    <location>
        <begin position="143"/>
        <end position="243"/>
    </location>
</feature>
<dbReference type="Gene3D" id="3.40.50.2300">
    <property type="match status" value="1"/>
</dbReference>
<dbReference type="SUPFAM" id="SSF52172">
    <property type="entry name" value="CheY-like"/>
    <property type="match status" value="1"/>
</dbReference>
<evidence type="ECO:0000256" key="3">
    <source>
        <dbReference type="ARBA" id="ARBA00022553"/>
    </source>
</evidence>
<evidence type="ECO:0000313" key="15">
    <source>
        <dbReference type="Proteomes" id="UP001151234"/>
    </source>
</evidence>
<evidence type="ECO:0000256" key="6">
    <source>
        <dbReference type="ARBA" id="ARBA00023125"/>
    </source>
</evidence>
<protein>
    <recommendedName>
        <fullName evidence="9">Regulatory protein VirG</fullName>
    </recommendedName>
</protein>
<dbReference type="Gene3D" id="6.10.250.690">
    <property type="match status" value="1"/>
</dbReference>
<organism evidence="14 15">
    <name type="scientific">Hoeflea prorocentri</name>
    <dbReference type="NCBI Taxonomy" id="1922333"/>
    <lineage>
        <taxon>Bacteria</taxon>
        <taxon>Pseudomonadati</taxon>
        <taxon>Pseudomonadota</taxon>
        <taxon>Alphaproteobacteria</taxon>
        <taxon>Hyphomicrobiales</taxon>
        <taxon>Rhizobiaceae</taxon>
        <taxon>Hoeflea</taxon>
    </lineage>
</organism>
<feature type="domain" description="OmpR/PhoB-type" evidence="13">
    <location>
        <begin position="143"/>
        <end position="243"/>
    </location>
</feature>
<dbReference type="Gene3D" id="1.10.10.10">
    <property type="entry name" value="Winged helix-like DNA-binding domain superfamily/Winged helix DNA-binding domain"/>
    <property type="match status" value="1"/>
</dbReference>
<keyword evidence="15" id="KW-1185">Reference proteome</keyword>
<dbReference type="Pfam" id="PF00072">
    <property type="entry name" value="Response_reg"/>
    <property type="match status" value="1"/>
</dbReference>
<feature type="modified residue" description="4-aspartylphosphate" evidence="10">
    <location>
        <position position="56"/>
    </location>
</feature>
<keyword evidence="4" id="KW-0902">Two-component regulatory system</keyword>
<keyword evidence="8" id="KW-0804">Transcription</keyword>
<dbReference type="AlphaFoldDB" id="A0A9X3UF03"/>
<dbReference type="FunFam" id="1.10.10.10:FF:000099">
    <property type="entry name" value="Two-component system response regulator TorR"/>
    <property type="match status" value="1"/>
</dbReference>
<comment type="caution">
    <text evidence="14">The sequence shown here is derived from an EMBL/GenBank/DDBJ whole genome shotgun (WGS) entry which is preliminary data.</text>
</comment>
<dbReference type="PROSITE" id="PS50110">
    <property type="entry name" value="RESPONSE_REGULATORY"/>
    <property type="match status" value="1"/>
</dbReference>
<keyword evidence="7" id="KW-0010">Activator</keyword>
<dbReference type="SUPFAM" id="SSF46894">
    <property type="entry name" value="C-terminal effector domain of the bipartite response regulators"/>
    <property type="match status" value="1"/>
</dbReference>
<dbReference type="SMART" id="SM00862">
    <property type="entry name" value="Trans_reg_C"/>
    <property type="match status" value="1"/>
</dbReference>
<comment type="subcellular location">
    <subcellularLocation>
        <location evidence="1">Cytoplasm</location>
    </subcellularLocation>
</comment>
<name>A0A9X3UF03_9HYPH</name>
<dbReference type="GO" id="GO:0006355">
    <property type="term" value="P:regulation of DNA-templated transcription"/>
    <property type="evidence" value="ECO:0007669"/>
    <property type="project" value="InterPro"/>
</dbReference>
<keyword evidence="2" id="KW-0963">Cytoplasm</keyword>
<dbReference type="EMBL" id="JAPJZI010000001">
    <property type="protein sequence ID" value="MDA5397460.1"/>
    <property type="molecule type" value="Genomic_DNA"/>
</dbReference>
<dbReference type="InterPro" id="IPR001789">
    <property type="entry name" value="Sig_transdc_resp-reg_receiver"/>
</dbReference>
<dbReference type="GO" id="GO:0032993">
    <property type="term" value="C:protein-DNA complex"/>
    <property type="evidence" value="ECO:0007669"/>
    <property type="project" value="TreeGrafter"/>
</dbReference>
<feature type="domain" description="Response regulatory" evidence="12">
    <location>
        <begin position="7"/>
        <end position="120"/>
    </location>
</feature>
<proteinExistence type="predicted"/>
<dbReference type="InterPro" id="IPR036388">
    <property type="entry name" value="WH-like_DNA-bd_sf"/>
</dbReference>
<reference evidence="14" key="1">
    <citation type="submission" date="2022-11" db="EMBL/GenBank/DDBJ databases">
        <title>Draft genome sequence of Hoeflea poritis E7-10 and Hoeflea prorocentri PM5-8, separated from scleractinian coral Porites lutea and marine dinoflagellate.</title>
        <authorList>
            <person name="Zhang G."/>
            <person name="Wei Q."/>
            <person name="Cai L."/>
        </authorList>
    </citation>
    <scope>NUCLEOTIDE SEQUENCE</scope>
    <source>
        <strain evidence="14">PM5-8</strain>
    </source>
</reference>
<dbReference type="InterPro" id="IPR039420">
    <property type="entry name" value="WalR-like"/>
</dbReference>
<dbReference type="InterPro" id="IPR011006">
    <property type="entry name" value="CheY-like_superfamily"/>
</dbReference>
<dbReference type="InterPro" id="IPR016032">
    <property type="entry name" value="Sig_transdc_resp-reg_C-effctor"/>
</dbReference>
<evidence type="ECO:0000256" key="7">
    <source>
        <dbReference type="ARBA" id="ARBA00023159"/>
    </source>
</evidence>
<dbReference type="InterPro" id="IPR001867">
    <property type="entry name" value="OmpR/PhoB-type_DNA-bd"/>
</dbReference>
<dbReference type="GO" id="GO:0000156">
    <property type="term" value="F:phosphorelay response regulator activity"/>
    <property type="evidence" value="ECO:0007669"/>
    <property type="project" value="TreeGrafter"/>
</dbReference>
<keyword evidence="6 11" id="KW-0238">DNA-binding</keyword>
<sequence length="254" mass="28381">MAVKKTGILVVDDEPKVRLLLRRLLEMENFFVAEAGNSREALDCMDKHSIDLVTLDLNLGSENGLNVALAIRAKRDVPIVMVTGKGDIIDRVVGLEMGADDYITKPFHGREVVARVRSVLRRSGGRAAEREPATGESKPKSDSAVYHVNGWTICPSSMELFDTDGCRHSLTSQDFKLLTVFLKNPKRVLSRDQIMDRTHGSNWTPYDRTVDNQIARLRKKIEKDPNNPTIIKTVRGVGYIMTADVEMCESEAVL</sequence>
<evidence type="ECO:0000256" key="9">
    <source>
        <dbReference type="ARBA" id="ARBA00067337"/>
    </source>
</evidence>
<evidence type="ECO:0000259" key="13">
    <source>
        <dbReference type="PROSITE" id="PS51755"/>
    </source>
</evidence>
<evidence type="ECO:0000256" key="4">
    <source>
        <dbReference type="ARBA" id="ARBA00023012"/>
    </source>
</evidence>
<dbReference type="PANTHER" id="PTHR48111:SF4">
    <property type="entry name" value="DNA-BINDING DUAL TRANSCRIPTIONAL REGULATOR OMPR"/>
    <property type="match status" value="1"/>
</dbReference>
<dbReference type="PROSITE" id="PS51755">
    <property type="entry name" value="OMPR_PHOB"/>
    <property type="match status" value="1"/>
</dbReference>
<evidence type="ECO:0000259" key="12">
    <source>
        <dbReference type="PROSITE" id="PS50110"/>
    </source>
</evidence>
<dbReference type="CDD" id="cd00383">
    <property type="entry name" value="trans_reg_C"/>
    <property type="match status" value="1"/>
</dbReference>
<evidence type="ECO:0000313" key="14">
    <source>
        <dbReference type="EMBL" id="MDA5397460.1"/>
    </source>
</evidence>
<evidence type="ECO:0000256" key="1">
    <source>
        <dbReference type="ARBA" id="ARBA00004496"/>
    </source>
</evidence>
<evidence type="ECO:0000256" key="8">
    <source>
        <dbReference type="ARBA" id="ARBA00023163"/>
    </source>
</evidence>
<gene>
    <name evidence="14" type="ORF">OQ273_02640</name>
</gene>
<keyword evidence="5" id="KW-0805">Transcription regulation</keyword>
<dbReference type="SMART" id="SM00448">
    <property type="entry name" value="REC"/>
    <property type="match status" value="1"/>
</dbReference>
<evidence type="ECO:0000256" key="11">
    <source>
        <dbReference type="PROSITE-ProRule" id="PRU01091"/>
    </source>
</evidence>
<dbReference type="GO" id="GO:0005829">
    <property type="term" value="C:cytosol"/>
    <property type="evidence" value="ECO:0007669"/>
    <property type="project" value="TreeGrafter"/>
</dbReference>
<accession>A0A9X3UF03</accession>
<dbReference type="Proteomes" id="UP001151234">
    <property type="component" value="Unassembled WGS sequence"/>
</dbReference>
<evidence type="ECO:0000256" key="2">
    <source>
        <dbReference type="ARBA" id="ARBA00022490"/>
    </source>
</evidence>
<evidence type="ECO:0000256" key="10">
    <source>
        <dbReference type="PROSITE-ProRule" id="PRU00169"/>
    </source>
</evidence>